<dbReference type="InterPro" id="IPR046796">
    <property type="entry name" value="Transposase_32_dom"/>
</dbReference>
<feature type="compositionally biased region" description="Pro residues" evidence="1">
    <location>
        <begin position="248"/>
        <end position="257"/>
    </location>
</feature>
<feature type="compositionally biased region" description="Acidic residues" evidence="1">
    <location>
        <begin position="334"/>
        <end position="346"/>
    </location>
</feature>
<evidence type="ECO:0000259" key="2">
    <source>
        <dbReference type="Pfam" id="PF20167"/>
    </source>
</evidence>
<evidence type="ECO:0000313" key="4">
    <source>
        <dbReference type="Proteomes" id="UP001341840"/>
    </source>
</evidence>
<evidence type="ECO:0000256" key="1">
    <source>
        <dbReference type="SAM" id="MobiDB-lite"/>
    </source>
</evidence>
<name>A0ABU6UDE7_9FABA</name>
<organism evidence="3 4">
    <name type="scientific">Stylosanthes scabra</name>
    <dbReference type="NCBI Taxonomy" id="79078"/>
    <lineage>
        <taxon>Eukaryota</taxon>
        <taxon>Viridiplantae</taxon>
        <taxon>Streptophyta</taxon>
        <taxon>Embryophyta</taxon>
        <taxon>Tracheophyta</taxon>
        <taxon>Spermatophyta</taxon>
        <taxon>Magnoliopsida</taxon>
        <taxon>eudicotyledons</taxon>
        <taxon>Gunneridae</taxon>
        <taxon>Pentapetalae</taxon>
        <taxon>rosids</taxon>
        <taxon>fabids</taxon>
        <taxon>Fabales</taxon>
        <taxon>Fabaceae</taxon>
        <taxon>Papilionoideae</taxon>
        <taxon>50 kb inversion clade</taxon>
        <taxon>dalbergioids sensu lato</taxon>
        <taxon>Dalbergieae</taxon>
        <taxon>Pterocarpus clade</taxon>
        <taxon>Stylosanthes</taxon>
    </lineage>
</organism>
<feature type="region of interest" description="Disordered" evidence="1">
    <location>
        <begin position="215"/>
        <end position="279"/>
    </location>
</feature>
<gene>
    <name evidence="3" type="ORF">PIB30_040891</name>
</gene>
<keyword evidence="4" id="KW-1185">Reference proteome</keyword>
<sequence length="346" mass="39458">MVRTKEVDHASFSTRITCPSTVVARMEASPFPDNLDDSAADFEKFKKMMKRGVVHERTIHFMLDPNFMRDMIQGLGWQFMYNRLDRINITMAMVGHKMGTLELSHVLATIAKSDMRWDYFKPKSKKVNNAILTDKARGWQRLIVCNLQPMTHQTTSSMEQALLIYTMMSGGLLHLSRIMCDFMYHASKGPRDQRLPFPVLITRLATANGFAPSPEDEYLDIPAKDRDCPFGKSKGEKRKPRQAEIQYPSPPPIPPRLVHPHSPQAQPSAPASDIPTSSTTQPLDLFRQIMRIFRRQEHMILNSQHMIRTAHSDMEFTDLLQVSSPDPEPTVEGATDDDDSKEDESD</sequence>
<feature type="region of interest" description="Disordered" evidence="1">
    <location>
        <begin position="320"/>
        <end position="346"/>
    </location>
</feature>
<evidence type="ECO:0000313" key="3">
    <source>
        <dbReference type="EMBL" id="MED6159286.1"/>
    </source>
</evidence>
<accession>A0ABU6UDE7</accession>
<dbReference type="Proteomes" id="UP001341840">
    <property type="component" value="Unassembled WGS sequence"/>
</dbReference>
<dbReference type="EMBL" id="JASCZI010121052">
    <property type="protein sequence ID" value="MED6159286.1"/>
    <property type="molecule type" value="Genomic_DNA"/>
</dbReference>
<comment type="caution">
    <text evidence="3">The sequence shown here is derived from an EMBL/GenBank/DDBJ whole genome shotgun (WGS) entry which is preliminary data.</text>
</comment>
<feature type="compositionally biased region" description="Low complexity" evidence="1">
    <location>
        <begin position="260"/>
        <end position="272"/>
    </location>
</feature>
<reference evidence="3 4" key="1">
    <citation type="journal article" date="2023" name="Plants (Basel)">
        <title>Bridging the Gap: Combining Genomics and Transcriptomics Approaches to Understand Stylosanthes scabra, an Orphan Legume from the Brazilian Caatinga.</title>
        <authorList>
            <person name="Ferreira-Neto J.R.C."/>
            <person name="da Silva M.D."/>
            <person name="Binneck E."/>
            <person name="de Melo N.F."/>
            <person name="da Silva R.H."/>
            <person name="de Melo A.L.T.M."/>
            <person name="Pandolfi V."/>
            <person name="Bustamante F.O."/>
            <person name="Brasileiro-Vidal A.C."/>
            <person name="Benko-Iseppon A.M."/>
        </authorList>
    </citation>
    <scope>NUCLEOTIDE SEQUENCE [LARGE SCALE GENOMIC DNA]</scope>
    <source>
        <tissue evidence="3">Leaves</tissue>
    </source>
</reference>
<protein>
    <recommendedName>
        <fullName evidence="2">Putative plant transposon protein domain-containing protein</fullName>
    </recommendedName>
</protein>
<feature type="domain" description="Putative plant transposon protein" evidence="2">
    <location>
        <begin position="104"/>
        <end position="209"/>
    </location>
</feature>
<proteinExistence type="predicted"/>
<dbReference type="Pfam" id="PF20167">
    <property type="entry name" value="Transposase_32"/>
    <property type="match status" value="1"/>
</dbReference>